<protein>
    <submittedName>
        <fullName evidence="2">Uncharacterized protein</fullName>
    </submittedName>
</protein>
<name>A0A177TR13_9BASI</name>
<proteinExistence type="predicted"/>
<evidence type="ECO:0000256" key="1">
    <source>
        <dbReference type="SAM" id="MobiDB-lite"/>
    </source>
</evidence>
<feature type="compositionally biased region" description="Acidic residues" evidence="1">
    <location>
        <begin position="78"/>
        <end position="87"/>
    </location>
</feature>
<feature type="compositionally biased region" description="Acidic residues" evidence="1">
    <location>
        <begin position="48"/>
        <end position="60"/>
    </location>
</feature>
<dbReference type="Proteomes" id="UP000077521">
    <property type="component" value="Unassembled WGS sequence"/>
</dbReference>
<reference evidence="2" key="2">
    <citation type="journal article" date="2019" name="IMA Fungus">
        <title>Genome sequencing and comparison of five Tilletia species to identify candidate genes for the detection of regulated species infecting wheat.</title>
        <authorList>
            <person name="Nguyen H.D.T."/>
            <person name="Sultana T."/>
            <person name="Kesanakurti P."/>
            <person name="Hambleton S."/>
        </authorList>
    </citation>
    <scope>NUCLEOTIDE SEQUENCE</scope>
    <source>
        <strain evidence="2">DAOMC 236416</strain>
    </source>
</reference>
<gene>
    <name evidence="2" type="ORF">A4X13_0g3119</name>
</gene>
<keyword evidence="3" id="KW-1185">Reference proteome</keyword>
<reference evidence="2" key="1">
    <citation type="submission" date="2016-04" db="EMBL/GenBank/DDBJ databases">
        <authorList>
            <person name="Nguyen H.D."/>
            <person name="Samba Siva P."/>
            <person name="Cullis J."/>
            <person name="Levesque C.A."/>
            <person name="Hambleton S."/>
        </authorList>
    </citation>
    <scope>NUCLEOTIDE SEQUENCE</scope>
    <source>
        <strain evidence="2">DAOMC 236416</strain>
    </source>
</reference>
<organism evidence="2 3">
    <name type="scientific">Tilletia indica</name>
    <dbReference type="NCBI Taxonomy" id="43049"/>
    <lineage>
        <taxon>Eukaryota</taxon>
        <taxon>Fungi</taxon>
        <taxon>Dikarya</taxon>
        <taxon>Basidiomycota</taxon>
        <taxon>Ustilaginomycotina</taxon>
        <taxon>Exobasidiomycetes</taxon>
        <taxon>Tilletiales</taxon>
        <taxon>Tilletiaceae</taxon>
        <taxon>Tilletia</taxon>
    </lineage>
</organism>
<accession>A0A177TR13</accession>
<dbReference type="EMBL" id="LWDF02000166">
    <property type="protein sequence ID" value="KAE8255226.1"/>
    <property type="molecule type" value="Genomic_DNA"/>
</dbReference>
<feature type="region of interest" description="Disordered" evidence="1">
    <location>
        <begin position="1"/>
        <end position="147"/>
    </location>
</feature>
<evidence type="ECO:0000313" key="2">
    <source>
        <dbReference type="EMBL" id="KAE8255226.1"/>
    </source>
</evidence>
<feature type="compositionally biased region" description="Polar residues" evidence="1">
    <location>
        <begin position="97"/>
        <end position="118"/>
    </location>
</feature>
<dbReference type="AlphaFoldDB" id="A0A177TR13"/>
<sequence>MPVIRSRAGRLVVFSSPPPSPPSSPLSLPRCATFNDGFPADQAAEYEAGPEDDGEDDLADPEPANADLVGEEARSSDGEDDGADLDDFVVAPGVPASQGSSSTGESTAVFSQQSQSSLADGDNALEDDPDGDYVPPGVDPVDVDAGDADLVDNDAIEDGMSEDEGYADLGNDNAFLNFLDDDVDVFADVDFDIQDDGNIGDDEDGADDDPFENDMYGDEDVINLGNDNAFLNFLDDFNAEVDQDNDVAMPIASSSSRRIASPVSDDDDDFFITAVKHKSCFVQGTGGAPFPIFNN</sequence>
<comment type="caution">
    <text evidence="2">The sequence shown here is derived from an EMBL/GenBank/DDBJ whole genome shotgun (WGS) entry which is preliminary data.</text>
</comment>
<evidence type="ECO:0000313" key="3">
    <source>
        <dbReference type="Proteomes" id="UP000077521"/>
    </source>
</evidence>